<dbReference type="PANTHER" id="PTHR43223">
    <property type="entry name" value="ALKYL/ARYL-SULFATASE"/>
    <property type="match status" value="1"/>
</dbReference>
<dbReference type="FunFam" id="3.30.1050.10:FF:000021">
    <property type="entry name" value="Alkyl sulfatase, putative"/>
    <property type="match status" value="1"/>
</dbReference>
<dbReference type="VEuPathDB" id="AmoebaDB:KM1_113160"/>
<comment type="similarity">
    <text evidence="5">Belongs to the metallo-beta-lactamase superfamily. Type III sulfatase family.</text>
</comment>
<feature type="domain" description="Metallo-beta-lactamase" evidence="6">
    <location>
        <begin position="116"/>
        <end position="331"/>
    </location>
</feature>
<dbReference type="Pfam" id="PF00753">
    <property type="entry name" value="Lactamase_B"/>
    <property type="match status" value="1"/>
</dbReference>
<keyword evidence="3" id="KW-0378">Hydrolase</keyword>
<dbReference type="InterPro" id="IPR052195">
    <property type="entry name" value="Bact_Alkyl/Aryl-Sulfatase"/>
</dbReference>
<dbReference type="GO" id="GO:0018741">
    <property type="term" value="F:linear primary-alkylsulfatase activity"/>
    <property type="evidence" value="ECO:0007669"/>
    <property type="project" value="InterPro"/>
</dbReference>
<evidence type="ECO:0000256" key="2">
    <source>
        <dbReference type="ARBA" id="ARBA00022723"/>
    </source>
</evidence>
<proteinExistence type="inferred from homology"/>
<accession>A0A5K1TUW2</accession>
<dbReference type="Pfam" id="PF14863">
    <property type="entry name" value="Alkyl_sulf_dimr"/>
    <property type="match status" value="1"/>
</dbReference>
<evidence type="ECO:0000313" key="7">
    <source>
        <dbReference type="EMBL" id="GAT96379.1"/>
    </source>
</evidence>
<dbReference type="Gene3D" id="1.25.40.880">
    <property type="entry name" value="Alkyl sulfatase, dimerisation domain"/>
    <property type="match status" value="1"/>
</dbReference>
<evidence type="ECO:0000313" key="8">
    <source>
        <dbReference type="Proteomes" id="UP000078387"/>
    </source>
</evidence>
<dbReference type="GO" id="GO:0018909">
    <property type="term" value="P:dodecyl sulfate metabolic process"/>
    <property type="evidence" value="ECO:0007669"/>
    <property type="project" value="InterPro"/>
</dbReference>
<organism evidence="7 8">
    <name type="scientific">Entamoeba histolytica</name>
    <dbReference type="NCBI Taxonomy" id="5759"/>
    <lineage>
        <taxon>Eukaryota</taxon>
        <taxon>Amoebozoa</taxon>
        <taxon>Evosea</taxon>
        <taxon>Archamoebae</taxon>
        <taxon>Mastigamoebida</taxon>
        <taxon>Entamoebidae</taxon>
        <taxon>Entamoeba</taxon>
    </lineage>
</organism>
<dbReference type="InterPro" id="IPR029229">
    <property type="entry name" value="Alkyl_sulf_C"/>
</dbReference>
<evidence type="ECO:0000256" key="3">
    <source>
        <dbReference type="ARBA" id="ARBA00022801"/>
    </source>
</evidence>
<sequence length="634" mass="72511">MMAIKDDTELYMFNRDMASKFVIEKNREFLKEYDICSETDYHDAMRGFYASLDGQKNNLNFDELIKSRKTMSQIISECPPTDNPSYYKRANIERLEGVFEIVPKKIYQVRAFTLDLANFTVVRGKTGWIVIDCMSTISACKKAFELIQNTVENLPVSAIIITHSHGDHFGGYSGVGNDEIPLYVPDTFFDMIFDESVMAGGAMKRRGEFMYGSRIRNSCTKVTGNSLDPTSINVSIPYSKHTTIIKENCTIDIDGIKFDFILTLNTESPADMMMYLPDFNALSAADNMIQAMHNLLTPRGAKVRSGKLWSQCIDDVIVKYGKDVQIHFGGHHWALYGNEKILHFWKTKRDLYKYIHDQTLRYANCGYTPNEIAEFVHLPKSLSKEFCCRNLYGTLNFNIKSQYQLYLGWYDGNPAHLNELPPKELARKYIKAFGGEENTLNIGKEAFNNGDYRWAVTILNHLIFSNPKNEEARELLAKTYDQLSYTQECLVWKYSYATAALELREHQPKEILNNCPLYQLLPLQAFCDLLSVSVNPQIIDGIDTSININIFDTNESVVLVINNCVLHTRLSSSDASGFLKTKHEFLIKLFTKEVALNQLIKENKVETDSIDLLNTLVNSISLENMRFFIAEPKI</sequence>
<dbReference type="GO" id="GO:0046983">
    <property type="term" value="F:protein dimerization activity"/>
    <property type="evidence" value="ECO:0007669"/>
    <property type="project" value="InterPro"/>
</dbReference>
<evidence type="ECO:0000256" key="4">
    <source>
        <dbReference type="ARBA" id="ARBA00022833"/>
    </source>
</evidence>
<dbReference type="EMBL" id="BDEQ01000001">
    <property type="protein sequence ID" value="GAT96379.1"/>
    <property type="molecule type" value="Genomic_DNA"/>
</dbReference>
<dbReference type="GO" id="GO:0046872">
    <property type="term" value="F:metal ion binding"/>
    <property type="evidence" value="ECO:0007669"/>
    <property type="project" value="UniProtKB-KW"/>
</dbReference>
<dbReference type="FunFam" id="1.25.40.880:FF:000001">
    <property type="entry name" value="SDS hydrolase SdsA1"/>
    <property type="match status" value="1"/>
</dbReference>
<gene>
    <name evidence="7" type="ORF">CL6EHI_095100</name>
</gene>
<comment type="cofactor">
    <cofactor evidence="1">
        <name>Zn(2+)</name>
        <dbReference type="ChEBI" id="CHEBI:29105"/>
    </cofactor>
</comment>
<dbReference type="VEuPathDB" id="AmoebaDB:EHI5A_146740"/>
<dbReference type="SUPFAM" id="SSF55718">
    <property type="entry name" value="SCP-like"/>
    <property type="match status" value="1"/>
</dbReference>
<dbReference type="AlphaFoldDB" id="A0A5K1TUW2"/>
<dbReference type="InterPro" id="IPR038536">
    <property type="entry name" value="Alkyl/aryl-sulf_dimr_sf"/>
</dbReference>
<dbReference type="VEuPathDB" id="AmoebaDB:EHI_095100"/>
<evidence type="ECO:0000259" key="6">
    <source>
        <dbReference type="SMART" id="SM00849"/>
    </source>
</evidence>
<comment type="caution">
    <text evidence="7">The sequence shown here is derived from an EMBL/GenBank/DDBJ whole genome shotgun (WGS) entry which is preliminary data.</text>
</comment>
<dbReference type="InterPro" id="IPR036866">
    <property type="entry name" value="RibonucZ/Hydroxyglut_hydro"/>
</dbReference>
<dbReference type="Gene3D" id="3.30.1050.10">
    <property type="entry name" value="SCP2 sterol-binding domain"/>
    <property type="match status" value="1"/>
</dbReference>
<protein>
    <recommendedName>
        <fullName evidence="6">Metallo-beta-lactamase domain-containing protein</fullName>
    </recommendedName>
</protein>
<dbReference type="VEuPathDB" id="AmoebaDB:EHI8A_060970"/>
<keyword evidence="2" id="KW-0479">Metal-binding</keyword>
<dbReference type="InterPro" id="IPR001279">
    <property type="entry name" value="Metallo-B-lactamas"/>
</dbReference>
<dbReference type="Pfam" id="PF14864">
    <property type="entry name" value="Alkyl_sulf_C"/>
    <property type="match status" value="1"/>
</dbReference>
<evidence type="ECO:0000256" key="1">
    <source>
        <dbReference type="ARBA" id="ARBA00001947"/>
    </source>
</evidence>
<dbReference type="Proteomes" id="UP000078387">
    <property type="component" value="Unassembled WGS sequence"/>
</dbReference>
<evidence type="ECO:0000256" key="5">
    <source>
        <dbReference type="ARBA" id="ARBA00033751"/>
    </source>
</evidence>
<reference evidence="7 8" key="1">
    <citation type="submission" date="2016-05" db="EMBL/GenBank/DDBJ databases">
        <title>First whole genome sequencing of Entamoeba histolytica HM1:IMSS-clone-6.</title>
        <authorList>
            <person name="Mukherjee Avik.K."/>
            <person name="Izumyama S."/>
            <person name="Nakada-Tsukui K."/>
            <person name="Nozaki T."/>
        </authorList>
    </citation>
    <scope>NUCLEOTIDE SEQUENCE [LARGE SCALE GENOMIC DNA]</scope>
    <source>
        <strain evidence="7 8">HM1:IMSS clone 6</strain>
    </source>
</reference>
<dbReference type="CDD" id="cd07710">
    <property type="entry name" value="arylsulfatase_Sdsa1-like_MBL-fold"/>
    <property type="match status" value="1"/>
</dbReference>
<dbReference type="PANTHER" id="PTHR43223:SF1">
    <property type="entry name" value="ALKYL_ARYL-SULFATASE BDS1"/>
    <property type="match status" value="1"/>
</dbReference>
<dbReference type="InterPro" id="IPR044097">
    <property type="entry name" value="Bds1/SdsA1_MBL-fold"/>
</dbReference>
<dbReference type="SUPFAM" id="SSF56281">
    <property type="entry name" value="Metallo-hydrolase/oxidoreductase"/>
    <property type="match status" value="1"/>
</dbReference>
<name>A0A5K1TUW2_ENTHI</name>
<dbReference type="InterPro" id="IPR036527">
    <property type="entry name" value="SCP2_sterol-bd_dom_sf"/>
</dbReference>
<dbReference type="SMART" id="SM00849">
    <property type="entry name" value="Lactamase_B"/>
    <property type="match status" value="1"/>
</dbReference>
<dbReference type="Gene3D" id="3.60.15.30">
    <property type="entry name" value="Metallo-beta-lactamase domain"/>
    <property type="match status" value="1"/>
</dbReference>
<dbReference type="OMA" id="AQHEHDH"/>
<dbReference type="InterPro" id="IPR029228">
    <property type="entry name" value="Alkyl_sulf_dimr"/>
</dbReference>
<dbReference type="FunFam" id="3.60.15.30:FF:000001">
    <property type="entry name" value="Alkyl/aryl-sulfatase BDS1"/>
    <property type="match status" value="1"/>
</dbReference>
<keyword evidence="4" id="KW-0862">Zinc</keyword>
<dbReference type="VEuPathDB" id="AmoebaDB:EHI7A_058730"/>